<organism evidence="1 2">
    <name type="scientific">Tanacetum coccineum</name>
    <dbReference type="NCBI Taxonomy" id="301880"/>
    <lineage>
        <taxon>Eukaryota</taxon>
        <taxon>Viridiplantae</taxon>
        <taxon>Streptophyta</taxon>
        <taxon>Embryophyta</taxon>
        <taxon>Tracheophyta</taxon>
        <taxon>Spermatophyta</taxon>
        <taxon>Magnoliopsida</taxon>
        <taxon>eudicotyledons</taxon>
        <taxon>Gunneridae</taxon>
        <taxon>Pentapetalae</taxon>
        <taxon>asterids</taxon>
        <taxon>campanulids</taxon>
        <taxon>Asterales</taxon>
        <taxon>Asteraceae</taxon>
        <taxon>Asteroideae</taxon>
        <taxon>Anthemideae</taxon>
        <taxon>Anthemidinae</taxon>
        <taxon>Tanacetum</taxon>
    </lineage>
</organism>
<keyword evidence="2" id="KW-1185">Reference proteome</keyword>
<reference evidence="1" key="2">
    <citation type="submission" date="2022-01" db="EMBL/GenBank/DDBJ databases">
        <authorList>
            <person name="Yamashiro T."/>
            <person name="Shiraishi A."/>
            <person name="Satake H."/>
            <person name="Nakayama K."/>
        </authorList>
    </citation>
    <scope>NUCLEOTIDE SEQUENCE</scope>
</reference>
<protein>
    <submittedName>
        <fullName evidence="1">Uncharacterized protein</fullName>
    </submittedName>
</protein>
<evidence type="ECO:0000313" key="2">
    <source>
        <dbReference type="Proteomes" id="UP001151760"/>
    </source>
</evidence>
<reference evidence="1" key="1">
    <citation type="journal article" date="2022" name="Int. J. Mol. Sci.">
        <title>Draft Genome of Tanacetum Coccineum: Genomic Comparison of Closely Related Tanacetum-Family Plants.</title>
        <authorList>
            <person name="Yamashiro T."/>
            <person name="Shiraishi A."/>
            <person name="Nakayama K."/>
            <person name="Satake H."/>
        </authorList>
    </citation>
    <scope>NUCLEOTIDE SEQUENCE</scope>
</reference>
<dbReference type="Proteomes" id="UP001151760">
    <property type="component" value="Unassembled WGS sequence"/>
</dbReference>
<sequence>MLLSKKDEAEITLDDDLNAIIYMMDWIQQSDNEINNETIYDFDYTSEKFDKLKGGSYAAIAPKLEPKKFNKWKKGMLCYLAGMEPYYLKCIKDGPFQPKTAKGDAKPESQWTLDEWRVVVED</sequence>
<dbReference type="EMBL" id="BQNB010008498">
    <property type="protein sequence ID" value="GJS50196.1"/>
    <property type="molecule type" value="Genomic_DNA"/>
</dbReference>
<comment type="caution">
    <text evidence="1">The sequence shown here is derived from an EMBL/GenBank/DDBJ whole genome shotgun (WGS) entry which is preliminary data.</text>
</comment>
<evidence type="ECO:0000313" key="1">
    <source>
        <dbReference type="EMBL" id="GJS50196.1"/>
    </source>
</evidence>
<accession>A0ABQ4WBC6</accession>
<gene>
    <name evidence="1" type="ORF">Tco_0600317</name>
</gene>
<proteinExistence type="predicted"/>
<name>A0ABQ4WBC6_9ASTR</name>